<organism evidence="4 5">
    <name type="scientific">Paractinoplanes deccanensis</name>
    <dbReference type="NCBI Taxonomy" id="113561"/>
    <lineage>
        <taxon>Bacteria</taxon>
        <taxon>Bacillati</taxon>
        <taxon>Actinomycetota</taxon>
        <taxon>Actinomycetes</taxon>
        <taxon>Micromonosporales</taxon>
        <taxon>Micromonosporaceae</taxon>
        <taxon>Paractinoplanes</taxon>
    </lineage>
</organism>
<evidence type="ECO:0000313" key="4">
    <source>
        <dbReference type="EMBL" id="GID76898.1"/>
    </source>
</evidence>
<feature type="domain" description="Methyl-accepting transducer" evidence="3">
    <location>
        <begin position="130"/>
        <end position="327"/>
    </location>
</feature>
<evidence type="ECO:0000259" key="3">
    <source>
        <dbReference type="PROSITE" id="PS50111"/>
    </source>
</evidence>
<dbReference type="SMART" id="SM00283">
    <property type="entry name" value="MA"/>
    <property type="match status" value="1"/>
</dbReference>
<protein>
    <recommendedName>
        <fullName evidence="3">Methyl-accepting transducer domain-containing protein</fullName>
    </recommendedName>
</protein>
<dbReference type="Gene3D" id="2.40.10.220">
    <property type="entry name" value="predicted glycosyltransferase like domains"/>
    <property type="match status" value="1"/>
</dbReference>
<dbReference type="Gene3D" id="1.10.287.950">
    <property type="entry name" value="Methyl-accepting chemotaxis protein"/>
    <property type="match status" value="1"/>
</dbReference>
<dbReference type="Pfam" id="PF07238">
    <property type="entry name" value="PilZ"/>
    <property type="match status" value="1"/>
</dbReference>
<keyword evidence="1 2" id="KW-0807">Transducer</keyword>
<dbReference type="EMBL" id="BOMI01000109">
    <property type="protein sequence ID" value="GID76898.1"/>
    <property type="molecule type" value="Genomic_DNA"/>
</dbReference>
<name>A0ABQ3YA60_9ACTN</name>
<dbReference type="PANTHER" id="PTHR32089:SF112">
    <property type="entry name" value="LYSOZYME-LIKE PROTEIN-RELATED"/>
    <property type="match status" value="1"/>
</dbReference>
<proteinExistence type="predicted"/>
<dbReference type="PROSITE" id="PS50111">
    <property type="entry name" value="CHEMOTAXIS_TRANSDUC_2"/>
    <property type="match status" value="1"/>
</dbReference>
<evidence type="ECO:0000256" key="1">
    <source>
        <dbReference type="ARBA" id="ARBA00023224"/>
    </source>
</evidence>
<keyword evidence="5" id="KW-1185">Reference proteome</keyword>
<accession>A0ABQ3YA60</accession>
<dbReference type="SUPFAM" id="SSF58104">
    <property type="entry name" value="Methyl-accepting chemotaxis protein (MCP) signaling domain"/>
    <property type="match status" value="1"/>
</dbReference>
<dbReference type="PANTHER" id="PTHR32089">
    <property type="entry name" value="METHYL-ACCEPTING CHEMOTAXIS PROTEIN MCPB"/>
    <property type="match status" value="1"/>
</dbReference>
<gene>
    <name evidence="4" type="ORF">Ade02nite_55390</name>
</gene>
<dbReference type="Proteomes" id="UP000609879">
    <property type="component" value="Unassembled WGS sequence"/>
</dbReference>
<comment type="caution">
    <text evidence="4">The sequence shown here is derived from an EMBL/GenBank/DDBJ whole genome shotgun (WGS) entry which is preliminary data.</text>
</comment>
<dbReference type="InterPro" id="IPR009875">
    <property type="entry name" value="PilZ_domain"/>
</dbReference>
<sequence length="419" mass="44332">MTAVWVILLLAAAAVAYLVGCRRQKRRDFRTVTSALGELLDSAATPLPVQPSSPGLPYAELSSGRPYGNASFTDQLAALGALFETGRAELERMRAERETQLRETEQEQRRVNHRLRRRAKEAIDDTGTVITERLRDVVSQVGAAREAATATHHRVSVTTEAAALMVRRARSADESATALNESLRQVAGIAGVISEIASQTRMLALNATIEAARAGAAGKGFAVVADEVKSLADTTAQSTEQITATIAALESDIAQMGGTLSAIVHDVADIESAMGSLSGIADDQHEIVERLNTTVDATMASIQDLSEVAERLERRRHDRVATTGPITVRAGKRPDIAGTLIDLSTEGIGCLLPANAAVSVGDRVAATMQLPTGPCSVSAQVVRKAARPDGVEVGMQLTEVSPDAQSRLAAQINQAFDTP</sequence>
<dbReference type="SUPFAM" id="SSF141371">
    <property type="entry name" value="PilZ domain-like"/>
    <property type="match status" value="1"/>
</dbReference>
<reference evidence="4 5" key="1">
    <citation type="submission" date="2021-01" db="EMBL/GenBank/DDBJ databases">
        <title>Whole genome shotgun sequence of Actinoplanes deccanensis NBRC 13994.</title>
        <authorList>
            <person name="Komaki H."/>
            <person name="Tamura T."/>
        </authorList>
    </citation>
    <scope>NUCLEOTIDE SEQUENCE [LARGE SCALE GENOMIC DNA]</scope>
    <source>
        <strain evidence="4 5">NBRC 13994</strain>
    </source>
</reference>
<dbReference type="RefSeq" id="WP_203770177.1">
    <property type="nucleotide sequence ID" value="NZ_BAAABO010000029.1"/>
</dbReference>
<dbReference type="InterPro" id="IPR004089">
    <property type="entry name" value="MCPsignal_dom"/>
</dbReference>
<evidence type="ECO:0000256" key="2">
    <source>
        <dbReference type="PROSITE-ProRule" id="PRU00284"/>
    </source>
</evidence>
<evidence type="ECO:0000313" key="5">
    <source>
        <dbReference type="Proteomes" id="UP000609879"/>
    </source>
</evidence>
<dbReference type="Pfam" id="PF00015">
    <property type="entry name" value="MCPsignal"/>
    <property type="match status" value="1"/>
</dbReference>